<evidence type="ECO:0000256" key="1">
    <source>
        <dbReference type="SAM" id="MobiDB-lite"/>
    </source>
</evidence>
<dbReference type="Ensembl" id="ENSMCST00000007278.1">
    <property type="protein sequence ID" value="ENSMCSP00000007107.1"/>
    <property type="gene ID" value="ENSMCSG00000005127.1"/>
</dbReference>
<proteinExistence type="predicted"/>
<feature type="region of interest" description="Disordered" evidence="1">
    <location>
        <begin position="56"/>
        <end position="97"/>
    </location>
</feature>
<organism evidence="2 3">
    <name type="scientific">Malurus cyaneus samueli</name>
    <dbReference type="NCBI Taxonomy" id="2593467"/>
    <lineage>
        <taxon>Eukaryota</taxon>
        <taxon>Metazoa</taxon>
        <taxon>Chordata</taxon>
        <taxon>Craniata</taxon>
        <taxon>Vertebrata</taxon>
        <taxon>Euteleostomi</taxon>
        <taxon>Archelosauria</taxon>
        <taxon>Archosauria</taxon>
        <taxon>Dinosauria</taxon>
        <taxon>Saurischia</taxon>
        <taxon>Theropoda</taxon>
        <taxon>Coelurosauria</taxon>
        <taxon>Aves</taxon>
        <taxon>Neognathae</taxon>
        <taxon>Neoaves</taxon>
        <taxon>Telluraves</taxon>
        <taxon>Australaves</taxon>
        <taxon>Passeriformes</taxon>
        <taxon>Meliphagoidea</taxon>
        <taxon>Maluridae</taxon>
        <taxon>Malurus</taxon>
    </lineage>
</organism>
<dbReference type="Proteomes" id="UP000694560">
    <property type="component" value="Unplaced"/>
</dbReference>
<sequence>VRGTGAGSAGHGAGVGALEVGGVRCECGSGHLAGGRAAVPAGGLAVPPRAVPAPGCSFPPRWSPGRSRSAPAGPVRRGGGGDRPLLSTEGAEHRRDPLSPAALAIKALLATQRCREMSFLPDLGTFTMEKATLEFLEDIELKTLGSEQRTFKASELWEKNGAVIMAVRRPG</sequence>
<dbReference type="OrthoDB" id="40334at2759"/>
<evidence type="ECO:0000313" key="2">
    <source>
        <dbReference type="Ensembl" id="ENSMCSP00000007107.1"/>
    </source>
</evidence>
<name>A0A8C5TFC4_9PASS</name>
<reference evidence="2" key="1">
    <citation type="submission" date="2025-08" db="UniProtKB">
        <authorList>
            <consortium name="Ensembl"/>
        </authorList>
    </citation>
    <scope>IDENTIFICATION</scope>
</reference>
<reference evidence="2" key="2">
    <citation type="submission" date="2025-09" db="UniProtKB">
        <authorList>
            <consortium name="Ensembl"/>
        </authorList>
    </citation>
    <scope>IDENTIFICATION</scope>
</reference>
<keyword evidence="3" id="KW-1185">Reference proteome</keyword>
<accession>A0A8C5TFC4</accession>
<evidence type="ECO:0000313" key="3">
    <source>
        <dbReference type="Proteomes" id="UP000694560"/>
    </source>
</evidence>
<protein>
    <submittedName>
        <fullName evidence="2">Uncharacterized protein</fullName>
    </submittedName>
</protein>
<dbReference type="AlphaFoldDB" id="A0A8C5TFC4"/>